<protein>
    <recommendedName>
        <fullName evidence="3">DJ-1/PfpI domain-containing protein</fullName>
    </recommendedName>
</protein>
<evidence type="ECO:0008006" key="3">
    <source>
        <dbReference type="Google" id="ProtNLM"/>
    </source>
</evidence>
<dbReference type="NCBIfam" id="NF008747">
    <property type="entry name" value="PRK11780.1"/>
    <property type="match status" value="1"/>
</dbReference>
<dbReference type="PANTHER" id="PTHR10224">
    <property type="entry name" value="ES1 PROTEIN HOMOLOG, MITOCHONDRIAL"/>
    <property type="match status" value="1"/>
</dbReference>
<keyword evidence="2" id="KW-1185">Reference proteome</keyword>
<dbReference type="SUPFAM" id="SSF52317">
    <property type="entry name" value="Class I glutamine amidotransferase-like"/>
    <property type="match status" value="1"/>
</dbReference>
<accession>F6Y6Z0</accession>
<dbReference type="Gene3D" id="3.40.50.880">
    <property type="match status" value="1"/>
</dbReference>
<sequence>MLRVLNKSIRANRCFHTGSIVMGKKVAVVLSGCGVYDGTEVHEASACLVHLSRAGAEVKMFAPDVEQMHSINHVSGEVMDGGRNVLVESARIGRGMVEPLALLNEADFDALVFPGGFGAAKNLSSWAVDNIDCDVNNEVEKTIKDFHSNKKPIRLTCIAPCAGC</sequence>
<dbReference type="OMA" id="WAVDNID"/>
<evidence type="ECO:0000313" key="2">
    <source>
        <dbReference type="Proteomes" id="UP000008144"/>
    </source>
</evidence>
<dbReference type="FunCoup" id="F6Y6Z0">
    <property type="interactions" value="48"/>
</dbReference>
<dbReference type="PANTHER" id="PTHR10224:SF12">
    <property type="entry name" value="GLYOXALASE ELBB"/>
    <property type="match status" value="1"/>
</dbReference>
<dbReference type="STRING" id="7719.ENSCINP00000026783"/>
<dbReference type="Ensembl" id="ENSCINT00000027029.2">
    <property type="protein sequence ID" value="ENSCINP00000026783.2"/>
    <property type="gene ID" value="ENSCING00000001256.3"/>
</dbReference>
<dbReference type="InParanoid" id="F6Y6Z0"/>
<dbReference type="InterPro" id="IPR029062">
    <property type="entry name" value="Class_I_gatase-like"/>
</dbReference>
<organism evidence="1 2">
    <name type="scientific">Ciona intestinalis</name>
    <name type="common">Transparent sea squirt</name>
    <name type="synonym">Ascidia intestinalis</name>
    <dbReference type="NCBI Taxonomy" id="7719"/>
    <lineage>
        <taxon>Eukaryota</taxon>
        <taxon>Metazoa</taxon>
        <taxon>Chordata</taxon>
        <taxon>Tunicata</taxon>
        <taxon>Ascidiacea</taxon>
        <taxon>Phlebobranchia</taxon>
        <taxon>Cionidae</taxon>
        <taxon>Ciona</taxon>
    </lineage>
</organism>
<dbReference type="AlphaFoldDB" id="F6Y6Z0"/>
<reference evidence="2" key="1">
    <citation type="journal article" date="2002" name="Science">
        <title>The draft genome of Ciona intestinalis: insights into chordate and vertebrate origins.</title>
        <authorList>
            <person name="Dehal P."/>
            <person name="Satou Y."/>
            <person name="Campbell R.K."/>
            <person name="Chapman J."/>
            <person name="Degnan B."/>
            <person name="De Tomaso A."/>
            <person name="Davidson B."/>
            <person name="Di Gregorio A."/>
            <person name="Gelpke M."/>
            <person name="Goodstein D.M."/>
            <person name="Harafuji N."/>
            <person name="Hastings K.E."/>
            <person name="Ho I."/>
            <person name="Hotta K."/>
            <person name="Huang W."/>
            <person name="Kawashima T."/>
            <person name="Lemaire P."/>
            <person name="Martinez D."/>
            <person name="Meinertzhagen I.A."/>
            <person name="Necula S."/>
            <person name="Nonaka M."/>
            <person name="Putnam N."/>
            <person name="Rash S."/>
            <person name="Saiga H."/>
            <person name="Satake M."/>
            <person name="Terry A."/>
            <person name="Yamada L."/>
            <person name="Wang H.G."/>
            <person name="Awazu S."/>
            <person name="Azumi K."/>
            <person name="Boore J."/>
            <person name="Branno M."/>
            <person name="Chin-Bow S."/>
            <person name="DeSantis R."/>
            <person name="Doyle S."/>
            <person name="Francino P."/>
            <person name="Keys D.N."/>
            <person name="Haga S."/>
            <person name="Hayashi H."/>
            <person name="Hino K."/>
            <person name="Imai K.S."/>
            <person name="Inaba K."/>
            <person name="Kano S."/>
            <person name="Kobayashi K."/>
            <person name="Kobayashi M."/>
            <person name="Lee B.I."/>
            <person name="Makabe K.W."/>
            <person name="Manohar C."/>
            <person name="Matassi G."/>
            <person name="Medina M."/>
            <person name="Mochizuki Y."/>
            <person name="Mount S."/>
            <person name="Morishita T."/>
            <person name="Miura S."/>
            <person name="Nakayama A."/>
            <person name="Nishizaka S."/>
            <person name="Nomoto H."/>
            <person name="Ohta F."/>
            <person name="Oishi K."/>
            <person name="Rigoutsos I."/>
            <person name="Sano M."/>
            <person name="Sasaki A."/>
            <person name="Sasakura Y."/>
            <person name="Shoguchi E."/>
            <person name="Shin-i T."/>
            <person name="Spagnuolo A."/>
            <person name="Stainier D."/>
            <person name="Suzuki M.M."/>
            <person name="Tassy O."/>
            <person name="Takatori N."/>
            <person name="Tokuoka M."/>
            <person name="Yagi K."/>
            <person name="Yoshizaki F."/>
            <person name="Wada S."/>
            <person name="Zhang C."/>
            <person name="Hyatt P.D."/>
            <person name="Larimer F."/>
            <person name="Detter C."/>
            <person name="Doggett N."/>
            <person name="Glavina T."/>
            <person name="Hawkins T."/>
            <person name="Richardson P."/>
            <person name="Lucas S."/>
            <person name="Kohara Y."/>
            <person name="Levine M."/>
            <person name="Satoh N."/>
            <person name="Rokhsar D.S."/>
        </authorList>
    </citation>
    <scope>NUCLEOTIDE SEQUENCE [LARGE SCALE GENOMIC DNA]</scope>
</reference>
<reference evidence="1" key="3">
    <citation type="submission" date="2025-09" db="UniProtKB">
        <authorList>
            <consortium name="Ensembl"/>
        </authorList>
    </citation>
    <scope>IDENTIFICATION</scope>
</reference>
<dbReference type="HOGENOM" id="CLU_072952_1_0_1"/>
<evidence type="ECO:0000313" key="1">
    <source>
        <dbReference type="Ensembl" id="ENSCINP00000026783.2"/>
    </source>
</evidence>
<dbReference type="GeneTree" id="ENSGT00390000003706"/>
<proteinExistence type="predicted"/>
<dbReference type="Proteomes" id="UP000008144">
    <property type="component" value="Unassembled WGS sequence"/>
</dbReference>
<reference evidence="1" key="2">
    <citation type="submission" date="2025-08" db="UniProtKB">
        <authorList>
            <consortium name="Ensembl"/>
        </authorList>
    </citation>
    <scope>IDENTIFICATION</scope>
</reference>
<name>F6Y6Z0_CIOIN</name>